<feature type="non-terminal residue" evidence="1">
    <location>
        <position position="43"/>
    </location>
</feature>
<organism evidence="1 2">
    <name type="scientific">Gigaspora margarita</name>
    <dbReference type="NCBI Taxonomy" id="4874"/>
    <lineage>
        <taxon>Eukaryota</taxon>
        <taxon>Fungi</taxon>
        <taxon>Fungi incertae sedis</taxon>
        <taxon>Mucoromycota</taxon>
        <taxon>Glomeromycotina</taxon>
        <taxon>Glomeromycetes</taxon>
        <taxon>Diversisporales</taxon>
        <taxon>Gigasporaceae</taxon>
        <taxon>Gigaspora</taxon>
    </lineage>
</organism>
<reference evidence="1 2" key="1">
    <citation type="submission" date="2021-06" db="EMBL/GenBank/DDBJ databases">
        <authorList>
            <person name="Kallberg Y."/>
            <person name="Tangrot J."/>
            <person name="Rosling A."/>
        </authorList>
    </citation>
    <scope>NUCLEOTIDE SEQUENCE [LARGE SCALE GENOMIC DNA]</scope>
    <source>
        <strain evidence="1 2">120-4 pot B 10/14</strain>
    </source>
</reference>
<evidence type="ECO:0000313" key="2">
    <source>
        <dbReference type="Proteomes" id="UP000789901"/>
    </source>
</evidence>
<gene>
    <name evidence="1" type="ORF">GMARGA_LOCUS3859</name>
</gene>
<proteinExistence type="predicted"/>
<comment type="caution">
    <text evidence="1">The sequence shown here is derived from an EMBL/GenBank/DDBJ whole genome shotgun (WGS) entry which is preliminary data.</text>
</comment>
<keyword evidence="2" id="KW-1185">Reference proteome</keyword>
<accession>A0ABM8W6B2</accession>
<dbReference type="EMBL" id="CAJVQB010001450">
    <property type="protein sequence ID" value="CAG8536133.1"/>
    <property type="molecule type" value="Genomic_DNA"/>
</dbReference>
<name>A0ABM8W6B2_GIGMA</name>
<protein>
    <submittedName>
        <fullName evidence="1">16373_t:CDS:1</fullName>
    </submittedName>
</protein>
<dbReference type="Proteomes" id="UP000789901">
    <property type="component" value="Unassembled WGS sequence"/>
</dbReference>
<sequence>MAPIPKIPETVEEYQAIVEYIRSGTFPDSILKSPITPTLRSNF</sequence>
<evidence type="ECO:0000313" key="1">
    <source>
        <dbReference type="EMBL" id="CAG8536133.1"/>
    </source>
</evidence>